<dbReference type="PROSITE" id="PS50002">
    <property type="entry name" value="SH3"/>
    <property type="match status" value="1"/>
</dbReference>
<evidence type="ECO:0000256" key="4">
    <source>
        <dbReference type="PROSITE-ProRule" id="PRU00192"/>
    </source>
</evidence>
<dbReference type="OrthoDB" id="5983572at2759"/>
<evidence type="ECO:0000256" key="3">
    <source>
        <dbReference type="ARBA" id="ARBA00022490"/>
    </source>
</evidence>
<keyword evidence="3" id="KW-0963">Cytoplasm</keyword>
<evidence type="ECO:0000313" key="8">
    <source>
        <dbReference type="Proteomes" id="UP000807769"/>
    </source>
</evidence>
<dbReference type="Gene3D" id="2.30.30.40">
    <property type="entry name" value="SH3 Domains"/>
    <property type="match status" value="1"/>
</dbReference>
<feature type="domain" description="SH3" evidence="6">
    <location>
        <begin position="101"/>
        <end position="162"/>
    </location>
</feature>
<dbReference type="InterPro" id="IPR046982">
    <property type="entry name" value="BIN3/RVS161-like"/>
</dbReference>
<dbReference type="RefSeq" id="XP_041196295.1">
    <property type="nucleotide sequence ID" value="XM_041330445.1"/>
</dbReference>
<name>A0A9P7EI48_9AGAM</name>
<evidence type="ECO:0000256" key="5">
    <source>
        <dbReference type="SAM" id="MobiDB-lite"/>
    </source>
</evidence>
<feature type="region of interest" description="Disordered" evidence="5">
    <location>
        <begin position="183"/>
        <end position="210"/>
    </location>
</feature>
<organism evidence="7 8">
    <name type="scientific">Suillus subaureus</name>
    <dbReference type="NCBI Taxonomy" id="48587"/>
    <lineage>
        <taxon>Eukaryota</taxon>
        <taxon>Fungi</taxon>
        <taxon>Dikarya</taxon>
        <taxon>Basidiomycota</taxon>
        <taxon>Agaricomycotina</taxon>
        <taxon>Agaricomycetes</taxon>
        <taxon>Agaricomycetidae</taxon>
        <taxon>Boletales</taxon>
        <taxon>Suillineae</taxon>
        <taxon>Suillaceae</taxon>
        <taxon>Suillus</taxon>
    </lineage>
</organism>
<accession>A0A9P7EI48</accession>
<dbReference type="AlphaFoldDB" id="A0A9P7EI48"/>
<dbReference type="PANTHER" id="PTHR47174">
    <property type="entry name" value="BRIDGING INTEGRATOR 3"/>
    <property type="match status" value="1"/>
</dbReference>
<dbReference type="GO" id="GO:0043332">
    <property type="term" value="C:mating projection tip"/>
    <property type="evidence" value="ECO:0007669"/>
    <property type="project" value="TreeGrafter"/>
</dbReference>
<reference evidence="7" key="1">
    <citation type="journal article" date="2020" name="New Phytol.">
        <title>Comparative genomics reveals dynamic genome evolution in host specialist ectomycorrhizal fungi.</title>
        <authorList>
            <person name="Lofgren L.A."/>
            <person name="Nguyen N.H."/>
            <person name="Vilgalys R."/>
            <person name="Ruytinx J."/>
            <person name="Liao H.L."/>
            <person name="Branco S."/>
            <person name="Kuo A."/>
            <person name="LaButti K."/>
            <person name="Lipzen A."/>
            <person name="Andreopoulos W."/>
            <person name="Pangilinan J."/>
            <person name="Riley R."/>
            <person name="Hundley H."/>
            <person name="Na H."/>
            <person name="Barry K."/>
            <person name="Grigoriev I.V."/>
            <person name="Stajich J.E."/>
            <person name="Kennedy P.G."/>
        </authorList>
    </citation>
    <scope>NUCLEOTIDE SEQUENCE</scope>
    <source>
        <strain evidence="7">MN1</strain>
    </source>
</reference>
<dbReference type="GO" id="GO:0097320">
    <property type="term" value="P:plasma membrane tubulation"/>
    <property type="evidence" value="ECO:0007669"/>
    <property type="project" value="TreeGrafter"/>
</dbReference>
<dbReference type="GO" id="GO:0008289">
    <property type="term" value="F:lipid binding"/>
    <property type="evidence" value="ECO:0007669"/>
    <property type="project" value="TreeGrafter"/>
</dbReference>
<dbReference type="GeneID" id="64624462"/>
<evidence type="ECO:0000313" key="7">
    <source>
        <dbReference type="EMBL" id="KAG1821555.1"/>
    </source>
</evidence>
<dbReference type="PRINTS" id="PR00452">
    <property type="entry name" value="SH3DOMAIN"/>
</dbReference>
<dbReference type="EMBL" id="JABBWG010000006">
    <property type="protein sequence ID" value="KAG1821555.1"/>
    <property type="molecule type" value="Genomic_DNA"/>
</dbReference>
<dbReference type="Pfam" id="PF00018">
    <property type="entry name" value="SH3_1"/>
    <property type="match status" value="1"/>
</dbReference>
<dbReference type="GO" id="GO:0015629">
    <property type="term" value="C:actin cytoskeleton"/>
    <property type="evidence" value="ECO:0007669"/>
    <property type="project" value="TreeGrafter"/>
</dbReference>
<dbReference type="GO" id="GO:1990528">
    <property type="term" value="C:Rvs161p-Rvs167p complex"/>
    <property type="evidence" value="ECO:0007669"/>
    <property type="project" value="TreeGrafter"/>
</dbReference>
<dbReference type="InterPro" id="IPR036028">
    <property type="entry name" value="SH3-like_dom_sf"/>
</dbReference>
<evidence type="ECO:0000256" key="2">
    <source>
        <dbReference type="ARBA" id="ARBA00022443"/>
    </source>
</evidence>
<dbReference type="GO" id="GO:0051666">
    <property type="term" value="P:actin cortical patch localization"/>
    <property type="evidence" value="ECO:0007669"/>
    <property type="project" value="InterPro"/>
</dbReference>
<proteinExistence type="predicted"/>
<keyword evidence="8" id="KW-1185">Reference proteome</keyword>
<dbReference type="SUPFAM" id="SSF50044">
    <property type="entry name" value="SH3-domain"/>
    <property type="match status" value="1"/>
</dbReference>
<keyword evidence="2 4" id="KW-0728">SH3 domain</keyword>
<dbReference type="SMART" id="SM00326">
    <property type="entry name" value="SH3"/>
    <property type="match status" value="1"/>
</dbReference>
<dbReference type="GO" id="GO:0006897">
    <property type="term" value="P:endocytosis"/>
    <property type="evidence" value="ECO:0007669"/>
    <property type="project" value="InterPro"/>
</dbReference>
<dbReference type="GO" id="GO:0031097">
    <property type="term" value="C:medial cortex"/>
    <property type="evidence" value="ECO:0007669"/>
    <property type="project" value="TreeGrafter"/>
</dbReference>
<sequence length="249" mass="26023">MAVPHDAQSAVLLAHVAMQLQLNISFLESQNYMSAEDADSMREIISRLPGGAGQSVVTTSFNVIDPAVTTRAIPLPADIPRGRAIPPPPMQTPLISPISSQQPRLAKAIWAYNEDGAEPNDLSFAAGDVIEVVLEKNEDWWLGRAHGREALFPSNHVESVDASTIPQAGAVATTARKPYRPFGAALHGTDRPPAAGPSVNSVGLQEASGQAEKKNKFGKYGNTMAHSAAGGVGFGAGAAIGGGLIRAIF</sequence>
<comment type="caution">
    <text evidence="7">The sequence shown here is derived from an EMBL/GenBank/DDBJ whole genome shotgun (WGS) entry which is preliminary data.</text>
</comment>
<dbReference type="InterPro" id="IPR001452">
    <property type="entry name" value="SH3_domain"/>
</dbReference>
<comment type="subcellular location">
    <subcellularLocation>
        <location evidence="1">Cytoplasm</location>
    </subcellularLocation>
</comment>
<evidence type="ECO:0000256" key="1">
    <source>
        <dbReference type="ARBA" id="ARBA00004496"/>
    </source>
</evidence>
<protein>
    <submittedName>
        <fullName evidence="7">SH3-domain-containing protein</fullName>
    </submittedName>
</protein>
<dbReference type="PANTHER" id="PTHR47174:SF3">
    <property type="entry name" value="BRIDGING INTEGRATOR 3"/>
    <property type="match status" value="1"/>
</dbReference>
<gene>
    <name evidence="7" type="ORF">BJ212DRAFT_1264862</name>
</gene>
<evidence type="ECO:0000259" key="6">
    <source>
        <dbReference type="PROSITE" id="PS50002"/>
    </source>
</evidence>
<dbReference type="Proteomes" id="UP000807769">
    <property type="component" value="Unassembled WGS sequence"/>
</dbReference>